<dbReference type="PROSITE" id="PS51975">
    <property type="entry name" value="RNASE_H_2"/>
    <property type="match status" value="1"/>
</dbReference>
<dbReference type="InterPro" id="IPR012337">
    <property type="entry name" value="RNaseH-like_sf"/>
</dbReference>
<accession>A0ABY7M9W5</accession>
<evidence type="ECO:0000259" key="18">
    <source>
        <dbReference type="PROSITE" id="PS51975"/>
    </source>
</evidence>
<evidence type="ECO:0000256" key="2">
    <source>
        <dbReference type="ARBA" id="ARBA00001946"/>
    </source>
</evidence>
<dbReference type="GO" id="GO:0004523">
    <property type="term" value="F:RNA-DNA hybrid ribonuclease activity"/>
    <property type="evidence" value="ECO:0007669"/>
    <property type="project" value="UniProtKB-EC"/>
</dbReference>
<comment type="cofactor">
    <cofactor evidence="2">
        <name>Mg(2+)</name>
        <dbReference type="ChEBI" id="CHEBI:18420"/>
    </cofactor>
</comment>
<keyword evidence="8 14" id="KW-0963">Cytoplasm</keyword>
<dbReference type="PANTHER" id="PTHR10954">
    <property type="entry name" value="RIBONUCLEASE H2 SUBUNIT A"/>
    <property type="match status" value="1"/>
</dbReference>
<feature type="binding site" evidence="14 15">
    <location>
        <position position="129"/>
    </location>
    <ligand>
        <name>a divalent metal cation</name>
        <dbReference type="ChEBI" id="CHEBI:60240"/>
    </ligand>
</feature>
<dbReference type="InterPro" id="IPR022898">
    <property type="entry name" value="RNase_HII"/>
</dbReference>
<evidence type="ECO:0000256" key="5">
    <source>
        <dbReference type="ARBA" id="ARBA00007383"/>
    </source>
</evidence>
<feature type="compositionally biased region" description="Low complexity" evidence="17">
    <location>
        <begin position="55"/>
        <end position="74"/>
    </location>
</feature>
<evidence type="ECO:0000256" key="6">
    <source>
        <dbReference type="ARBA" id="ARBA00012180"/>
    </source>
</evidence>
<dbReference type="Gene3D" id="3.30.420.10">
    <property type="entry name" value="Ribonuclease H-like superfamily/Ribonuclease H"/>
    <property type="match status" value="1"/>
</dbReference>
<dbReference type="RefSeq" id="WP_270057411.1">
    <property type="nucleotide sequence ID" value="NZ_CP115149.1"/>
</dbReference>
<gene>
    <name evidence="14" type="primary">rnhB</name>
    <name evidence="19" type="ORF">O0235_04865</name>
</gene>
<feature type="compositionally biased region" description="Pro residues" evidence="17">
    <location>
        <begin position="75"/>
        <end position="96"/>
    </location>
</feature>
<comment type="function">
    <text evidence="3 14 16">Endonuclease that specifically degrades the RNA of RNA-DNA hybrids.</text>
</comment>
<evidence type="ECO:0000256" key="12">
    <source>
        <dbReference type="ARBA" id="ARBA00022801"/>
    </source>
</evidence>
<dbReference type="NCBIfam" id="NF000595">
    <property type="entry name" value="PRK00015.1-3"/>
    <property type="match status" value="1"/>
</dbReference>
<evidence type="ECO:0000256" key="4">
    <source>
        <dbReference type="ARBA" id="ARBA00004496"/>
    </source>
</evidence>
<proteinExistence type="inferred from homology"/>
<evidence type="ECO:0000256" key="9">
    <source>
        <dbReference type="ARBA" id="ARBA00022722"/>
    </source>
</evidence>
<feature type="domain" description="RNase H type-2" evidence="18">
    <location>
        <begin position="123"/>
        <end position="310"/>
    </location>
</feature>
<comment type="similarity">
    <text evidence="5 14 16">Belongs to the RNase HII family.</text>
</comment>
<dbReference type="PANTHER" id="PTHR10954:SF18">
    <property type="entry name" value="RIBONUCLEASE HII"/>
    <property type="match status" value="1"/>
</dbReference>
<evidence type="ECO:0000313" key="20">
    <source>
        <dbReference type="Proteomes" id="UP001212803"/>
    </source>
</evidence>
<evidence type="ECO:0000256" key="8">
    <source>
        <dbReference type="ARBA" id="ARBA00022490"/>
    </source>
</evidence>
<dbReference type="EMBL" id="CP115149">
    <property type="protein sequence ID" value="WBL36895.1"/>
    <property type="molecule type" value="Genomic_DNA"/>
</dbReference>
<dbReference type="Pfam" id="PF01351">
    <property type="entry name" value="RNase_HII"/>
    <property type="match status" value="1"/>
</dbReference>
<dbReference type="HAMAP" id="MF_00052_B">
    <property type="entry name" value="RNase_HII_B"/>
    <property type="match status" value="1"/>
</dbReference>
<feature type="compositionally biased region" description="Pro residues" evidence="17">
    <location>
        <begin position="29"/>
        <end position="42"/>
    </location>
</feature>
<comment type="catalytic activity">
    <reaction evidence="1 14 15 16">
        <text>Endonucleolytic cleavage to 5'-phosphomonoester.</text>
        <dbReference type="EC" id="3.1.26.4"/>
    </reaction>
</comment>
<evidence type="ECO:0000256" key="11">
    <source>
        <dbReference type="ARBA" id="ARBA00022759"/>
    </source>
</evidence>
<dbReference type="InterPro" id="IPR036397">
    <property type="entry name" value="RNaseH_sf"/>
</dbReference>
<keyword evidence="13 14" id="KW-0464">Manganese</keyword>
<feature type="binding site" evidence="14 15">
    <location>
        <position position="130"/>
    </location>
    <ligand>
        <name>a divalent metal cation</name>
        <dbReference type="ChEBI" id="CHEBI:60240"/>
    </ligand>
</feature>
<evidence type="ECO:0000256" key="1">
    <source>
        <dbReference type="ARBA" id="ARBA00000077"/>
    </source>
</evidence>
<sequence length="310" mass="32754">MGGWRLEVGGWRLEVGGYPPSLLPAPSSLLPPPSSQLPPPRPTAAAERRHPAAAPPKAASHPRGASRATAGEAGQPPPAAQAAPLPPPRFPLPALPPTLHAMAAPAPVPTLRFEREAWEAGAEWVAGVDEVGVGPLAGPVAAAVVALPRGRRFRWYAEVRDSKVLTGAARDRLAAAIRESVPWAIGWATVEEIDRIGILPARRLCMLRAFEQLAVRPGAVISDALDLPLPNVRPVIDGDALSVAVAAASIVAKVARDAVMVELCARYPGYGFCRNKGYPTAEHRQRLAERGPSPVHRKSYAPVAQAALPW</sequence>
<protein>
    <recommendedName>
        <fullName evidence="7 14">Ribonuclease HII</fullName>
        <shortName evidence="14">RNase HII</shortName>
        <ecNumber evidence="6 14">3.1.26.4</ecNumber>
    </recommendedName>
</protein>
<feature type="region of interest" description="Disordered" evidence="17">
    <location>
        <begin position="15"/>
        <end position="96"/>
    </location>
</feature>
<dbReference type="CDD" id="cd07182">
    <property type="entry name" value="RNase_HII_bacteria_HII_like"/>
    <property type="match status" value="1"/>
</dbReference>
<dbReference type="InterPro" id="IPR024567">
    <property type="entry name" value="RNase_HII/HIII_dom"/>
</dbReference>
<organism evidence="19 20">
    <name type="scientific">Tepidiforma flava</name>
    <dbReference type="NCBI Taxonomy" id="3004094"/>
    <lineage>
        <taxon>Bacteria</taxon>
        <taxon>Bacillati</taxon>
        <taxon>Chloroflexota</taxon>
        <taxon>Tepidiformia</taxon>
        <taxon>Tepidiformales</taxon>
        <taxon>Tepidiformaceae</taxon>
        <taxon>Tepidiforma</taxon>
    </lineage>
</organism>
<keyword evidence="12 14" id="KW-0378">Hydrolase</keyword>
<evidence type="ECO:0000256" key="15">
    <source>
        <dbReference type="PROSITE-ProRule" id="PRU01319"/>
    </source>
</evidence>
<comment type="cofactor">
    <cofactor evidence="14 15">
        <name>Mn(2+)</name>
        <dbReference type="ChEBI" id="CHEBI:29035"/>
    </cofactor>
    <cofactor evidence="14 15">
        <name>Mg(2+)</name>
        <dbReference type="ChEBI" id="CHEBI:18420"/>
    </cofactor>
    <text evidence="14 15">Manganese or magnesium. Binds 1 divalent metal ion per monomer in the absence of substrate. May bind a second metal ion after substrate binding.</text>
</comment>
<evidence type="ECO:0000313" key="19">
    <source>
        <dbReference type="EMBL" id="WBL36895.1"/>
    </source>
</evidence>
<dbReference type="EC" id="3.1.26.4" evidence="6 14"/>
<keyword evidence="9 14" id="KW-0540">Nuclease</keyword>
<evidence type="ECO:0000256" key="7">
    <source>
        <dbReference type="ARBA" id="ARBA00019179"/>
    </source>
</evidence>
<keyword evidence="10 14" id="KW-0479">Metal-binding</keyword>
<evidence type="ECO:0000256" key="10">
    <source>
        <dbReference type="ARBA" id="ARBA00022723"/>
    </source>
</evidence>
<evidence type="ECO:0000256" key="16">
    <source>
        <dbReference type="RuleBase" id="RU003515"/>
    </source>
</evidence>
<reference evidence="19 20" key="1">
    <citation type="journal article" date="2023" name="ISME J.">
        <title>Thermophilic Dehalococcoidia with unusual traits shed light on an unexpected past.</title>
        <authorList>
            <person name="Palmer M."/>
            <person name="Covington J.K."/>
            <person name="Zhou E.M."/>
            <person name="Thomas S.C."/>
            <person name="Habib N."/>
            <person name="Seymour C.O."/>
            <person name="Lai D."/>
            <person name="Johnston J."/>
            <person name="Hashimi A."/>
            <person name="Jiao J.Y."/>
            <person name="Muok A.R."/>
            <person name="Liu L."/>
            <person name="Xian W.D."/>
            <person name="Zhi X.Y."/>
            <person name="Li M.M."/>
            <person name="Silva L.P."/>
            <person name="Bowen B.P."/>
            <person name="Louie K."/>
            <person name="Briegel A."/>
            <person name="Pett-Ridge J."/>
            <person name="Weber P.K."/>
            <person name="Tocheva E.I."/>
            <person name="Woyke T."/>
            <person name="Northen T.R."/>
            <person name="Mayali X."/>
            <person name="Li W.J."/>
            <person name="Hedlund B.P."/>
        </authorList>
    </citation>
    <scope>NUCLEOTIDE SEQUENCE [LARGE SCALE GENOMIC DNA]</scope>
    <source>
        <strain evidence="19 20">YIM 72310</strain>
    </source>
</reference>
<evidence type="ECO:0000256" key="14">
    <source>
        <dbReference type="HAMAP-Rule" id="MF_00052"/>
    </source>
</evidence>
<keyword evidence="11 14" id="KW-0255">Endonuclease</keyword>
<comment type="subcellular location">
    <subcellularLocation>
        <location evidence="4 14">Cytoplasm</location>
    </subcellularLocation>
</comment>
<name>A0ABY7M9W5_9CHLR</name>
<dbReference type="InterPro" id="IPR001352">
    <property type="entry name" value="RNase_HII/HIII"/>
</dbReference>
<dbReference type="Proteomes" id="UP001212803">
    <property type="component" value="Chromosome"/>
</dbReference>
<keyword evidence="20" id="KW-1185">Reference proteome</keyword>
<dbReference type="SUPFAM" id="SSF53098">
    <property type="entry name" value="Ribonuclease H-like"/>
    <property type="match status" value="1"/>
</dbReference>
<evidence type="ECO:0000256" key="3">
    <source>
        <dbReference type="ARBA" id="ARBA00004065"/>
    </source>
</evidence>
<evidence type="ECO:0000256" key="17">
    <source>
        <dbReference type="SAM" id="MobiDB-lite"/>
    </source>
</evidence>
<evidence type="ECO:0000256" key="13">
    <source>
        <dbReference type="ARBA" id="ARBA00023211"/>
    </source>
</evidence>
<feature type="binding site" evidence="14 15">
    <location>
        <position position="223"/>
    </location>
    <ligand>
        <name>a divalent metal cation</name>
        <dbReference type="ChEBI" id="CHEBI:60240"/>
    </ligand>
</feature>